<dbReference type="AlphaFoldDB" id="Q2HGN5"/>
<name>Q2HGN5_CHAGB</name>
<evidence type="ECO:0000313" key="2">
    <source>
        <dbReference type="EMBL" id="EAQ92384.1"/>
    </source>
</evidence>
<feature type="region of interest" description="Disordered" evidence="1">
    <location>
        <begin position="14"/>
        <end position="39"/>
    </location>
</feature>
<evidence type="ECO:0000313" key="3">
    <source>
        <dbReference type="Proteomes" id="UP000001056"/>
    </source>
</evidence>
<gene>
    <name evidence="2" type="ORF">CHGG_00619</name>
</gene>
<dbReference type="GeneID" id="4386994"/>
<dbReference type="Proteomes" id="UP000001056">
    <property type="component" value="Unassembled WGS sequence"/>
</dbReference>
<organism evidence="2 3">
    <name type="scientific">Chaetomium globosum (strain ATCC 6205 / CBS 148.51 / DSM 1962 / NBRC 6347 / NRRL 1970)</name>
    <name type="common">Soil fungus</name>
    <dbReference type="NCBI Taxonomy" id="306901"/>
    <lineage>
        <taxon>Eukaryota</taxon>
        <taxon>Fungi</taxon>
        <taxon>Dikarya</taxon>
        <taxon>Ascomycota</taxon>
        <taxon>Pezizomycotina</taxon>
        <taxon>Sordariomycetes</taxon>
        <taxon>Sordariomycetidae</taxon>
        <taxon>Sordariales</taxon>
        <taxon>Chaetomiaceae</taxon>
        <taxon>Chaetomium</taxon>
    </lineage>
</organism>
<dbReference type="OrthoDB" id="10489424at2759"/>
<accession>Q2HGN5</accession>
<reference evidence="3" key="1">
    <citation type="journal article" date="2015" name="Genome Announc.">
        <title>Draft genome sequence of the cellulolytic fungus Chaetomium globosum.</title>
        <authorList>
            <person name="Cuomo C.A."/>
            <person name="Untereiner W.A."/>
            <person name="Ma L.-J."/>
            <person name="Grabherr M."/>
            <person name="Birren B.W."/>
        </authorList>
    </citation>
    <scope>NUCLEOTIDE SEQUENCE [LARGE SCALE GENOMIC DNA]</scope>
    <source>
        <strain evidence="3">ATCC 6205 / CBS 148.51 / DSM 1962 / NBRC 6347 / NRRL 1970</strain>
    </source>
</reference>
<dbReference type="HOGENOM" id="CLU_2867477_0_0_1"/>
<dbReference type="InParanoid" id="Q2HGN5"/>
<protein>
    <submittedName>
        <fullName evidence="2">Uncharacterized protein</fullName>
    </submittedName>
</protein>
<evidence type="ECO:0000256" key="1">
    <source>
        <dbReference type="SAM" id="MobiDB-lite"/>
    </source>
</evidence>
<dbReference type="VEuPathDB" id="FungiDB:CHGG_00619"/>
<dbReference type="RefSeq" id="XP_001219840.1">
    <property type="nucleotide sequence ID" value="XM_001219839.1"/>
</dbReference>
<keyword evidence="3" id="KW-1185">Reference proteome</keyword>
<proteinExistence type="predicted"/>
<sequence length="64" mass="7069">MAARRIIQPHENSVIAESRVEEGSQPGEDIGPKRGTTSLGSRCRQALSFPIAAFIVLFRWTESL</sequence>
<dbReference type="EMBL" id="CH408029">
    <property type="protein sequence ID" value="EAQ92384.1"/>
    <property type="molecule type" value="Genomic_DNA"/>
</dbReference>